<dbReference type="AlphaFoldDB" id="A0A917WBB7"/>
<dbReference type="RefSeq" id="WP_188940017.1">
    <property type="nucleotide sequence ID" value="NZ_BMNA01000001.1"/>
</dbReference>
<name>A0A917WBB7_9ACTN</name>
<keyword evidence="2" id="KW-1185">Reference proteome</keyword>
<gene>
    <name evidence="1" type="ORF">GCM10011594_06840</name>
</gene>
<evidence type="ECO:0000313" key="1">
    <source>
        <dbReference type="EMBL" id="GGL89824.1"/>
    </source>
</evidence>
<organism evidence="1 2">
    <name type="scientific">Nakamurella endophytica</name>
    <dbReference type="NCBI Taxonomy" id="1748367"/>
    <lineage>
        <taxon>Bacteria</taxon>
        <taxon>Bacillati</taxon>
        <taxon>Actinomycetota</taxon>
        <taxon>Actinomycetes</taxon>
        <taxon>Nakamurellales</taxon>
        <taxon>Nakamurellaceae</taxon>
        <taxon>Nakamurella</taxon>
    </lineage>
</organism>
<evidence type="ECO:0000313" key="2">
    <source>
        <dbReference type="Proteomes" id="UP000655208"/>
    </source>
</evidence>
<accession>A0A917WBB7</accession>
<sequence length="63" mass="7309">MGTPVRTVTREELLQRRKQVLAELGIENDDVSRLNDLRPISSDEWDAREELEQISFLLGEELV</sequence>
<dbReference type="Proteomes" id="UP000655208">
    <property type="component" value="Unassembled WGS sequence"/>
</dbReference>
<protein>
    <submittedName>
        <fullName evidence="1">Uncharacterized protein</fullName>
    </submittedName>
</protein>
<dbReference type="EMBL" id="BMNA01000001">
    <property type="protein sequence ID" value="GGL89824.1"/>
    <property type="molecule type" value="Genomic_DNA"/>
</dbReference>
<reference evidence="1" key="2">
    <citation type="submission" date="2020-09" db="EMBL/GenBank/DDBJ databases">
        <authorList>
            <person name="Sun Q."/>
            <person name="Zhou Y."/>
        </authorList>
    </citation>
    <scope>NUCLEOTIDE SEQUENCE</scope>
    <source>
        <strain evidence="1">CGMCC 4.7308</strain>
    </source>
</reference>
<proteinExistence type="predicted"/>
<comment type="caution">
    <text evidence="1">The sequence shown here is derived from an EMBL/GenBank/DDBJ whole genome shotgun (WGS) entry which is preliminary data.</text>
</comment>
<reference evidence="1" key="1">
    <citation type="journal article" date="2014" name="Int. J. Syst. Evol. Microbiol.">
        <title>Complete genome sequence of Corynebacterium casei LMG S-19264T (=DSM 44701T), isolated from a smear-ripened cheese.</title>
        <authorList>
            <consortium name="US DOE Joint Genome Institute (JGI-PGF)"/>
            <person name="Walter F."/>
            <person name="Albersmeier A."/>
            <person name="Kalinowski J."/>
            <person name="Ruckert C."/>
        </authorList>
    </citation>
    <scope>NUCLEOTIDE SEQUENCE</scope>
    <source>
        <strain evidence="1">CGMCC 4.7308</strain>
    </source>
</reference>